<dbReference type="STRING" id="530564.Psta_3261"/>
<evidence type="ECO:0000313" key="1">
    <source>
        <dbReference type="EMBL" id="ADB17925.1"/>
    </source>
</evidence>
<dbReference type="EMBL" id="CP001848">
    <property type="protein sequence ID" value="ADB17925.1"/>
    <property type="molecule type" value="Genomic_DNA"/>
</dbReference>
<reference evidence="1 2" key="1">
    <citation type="journal article" date="2009" name="Stand. Genomic Sci.">
        <title>Complete genome sequence of Pirellula staleyi type strain (ATCC 27377).</title>
        <authorList>
            <person name="Clum A."/>
            <person name="Tindall B.J."/>
            <person name="Sikorski J."/>
            <person name="Ivanova N."/>
            <person name="Mavrommatis K."/>
            <person name="Lucas S."/>
            <person name="Glavina del Rio T."/>
            <person name="Nolan M."/>
            <person name="Chen F."/>
            <person name="Tice H."/>
            <person name="Pitluck S."/>
            <person name="Cheng J.F."/>
            <person name="Chertkov O."/>
            <person name="Brettin T."/>
            <person name="Han C."/>
            <person name="Detter J.C."/>
            <person name="Kuske C."/>
            <person name="Bruce D."/>
            <person name="Goodwin L."/>
            <person name="Ovchinikova G."/>
            <person name="Pati A."/>
            <person name="Mikhailova N."/>
            <person name="Chen A."/>
            <person name="Palaniappan K."/>
            <person name="Land M."/>
            <person name="Hauser L."/>
            <person name="Chang Y.J."/>
            <person name="Jeffries C.D."/>
            <person name="Chain P."/>
            <person name="Rohde M."/>
            <person name="Goker M."/>
            <person name="Bristow J."/>
            <person name="Eisen J.A."/>
            <person name="Markowitz V."/>
            <person name="Hugenholtz P."/>
            <person name="Kyrpides N.C."/>
            <person name="Klenk H.P."/>
            <person name="Lapidus A."/>
        </authorList>
    </citation>
    <scope>NUCLEOTIDE SEQUENCE [LARGE SCALE GENOMIC DNA]</scope>
    <source>
        <strain evidence="2">ATCC 27377 / DSM 6068 / ICPB 4128</strain>
    </source>
</reference>
<dbReference type="AlphaFoldDB" id="D2QX85"/>
<accession>D2QX85</accession>
<sequence length="74" mass="7988">MRSIAFPGATLTKGVLVFRATLKSTDRVAGTAATKVVVSSRFGNALQLFWACTPRHVFGNSAIFSAIRWAVGRF</sequence>
<dbReference type="Proteomes" id="UP000001887">
    <property type="component" value="Chromosome"/>
</dbReference>
<proteinExistence type="predicted"/>
<gene>
    <name evidence="1" type="ordered locus">Psta_3261</name>
</gene>
<evidence type="ECO:0000313" key="2">
    <source>
        <dbReference type="Proteomes" id="UP000001887"/>
    </source>
</evidence>
<dbReference type="KEGG" id="psl:Psta_3261"/>
<organism evidence="1 2">
    <name type="scientific">Pirellula staleyi (strain ATCC 27377 / DSM 6068 / ICPB 4128)</name>
    <name type="common">Pirella staleyi</name>
    <dbReference type="NCBI Taxonomy" id="530564"/>
    <lineage>
        <taxon>Bacteria</taxon>
        <taxon>Pseudomonadati</taxon>
        <taxon>Planctomycetota</taxon>
        <taxon>Planctomycetia</taxon>
        <taxon>Pirellulales</taxon>
        <taxon>Pirellulaceae</taxon>
        <taxon>Pirellula</taxon>
    </lineage>
</organism>
<protein>
    <submittedName>
        <fullName evidence="1">Uncharacterized protein</fullName>
    </submittedName>
</protein>
<keyword evidence="2" id="KW-1185">Reference proteome</keyword>
<dbReference type="HOGENOM" id="CLU_2684640_0_0_0"/>
<name>D2QX85_PIRSD</name>